<reference evidence="2" key="1">
    <citation type="submission" date="2009-12" db="EMBL/GenBank/DDBJ databases">
        <authorList>
            <person name="Weinstock G."/>
            <person name="Sodergren E."/>
            <person name="Clifton S."/>
            <person name="Fulton L."/>
            <person name="Fulton B."/>
            <person name="Courtney L."/>
            <person name="Fronick C."/>
            <person name="Harrison M."/>
            <person name="Strong C."/>
            <person name="Farmer C."/>
            <person name="Delahaunty K."/>
            <person name="Markovic C."/>
            <person name="Hall O."/>
            <person name="Minx P."/>
            <person name="Tomlinson C."/>
            <person name="Mitreva M."/>
            <person name="Nelson J."/>
            <person name="Hou S."/>
            <person name="Wollam A."/>
            <person name="Pepin K.H."/>
            <person name="Johnson M."/>
            <person name="Bhonagiri V."/>
            <person name="Nash W.E."/>
            <person name="Warren W."/>
            <person name="Chinwalla A."/>
            <person name="Mardis E.R."/>
            <person name="Wilson R.K."/>
        </authorList>
    </citation>
    <scope>NUCLEOTIDE SEQUENCE [LARGE SCALE GENOMIC DNA]</scope>
    <source>
        <strain evidence="2">DSM 15176</strain>
    </source>
</reference>
<dbReference type="STRING" id="411471.SUBVAR_06981"/>
<name>D1PRF2_9FIRM</name>
<dbReference type="AlphaFoldDB" id="D1PRF2"/>
<dbReference type="Proteomes" id="UP000003438">
    <property type="component" value="Unassembled WGS sequence"/>
</dbReference>
<dbReference type="HOGENOM" id="CLU_754241_0_0_9"/>
<dbReference type="Pfam" id="PF14594">
    <property type="entry name" value="Sipho_Gp37"/>
    <property type="match status" value="1"/>
</dbReference>
<dbReference type="RefSeq" id="WP_007048330.1">
    <property type="nucleotide sequence ID" value="NZ_GG704771.1"/>
</dbReference>
<feature type="domain" description="Gp28/Gp37-like" evidence="1">
    <location>
        <begin position="16"/>
        <end position="354"/>
    </location>
</feature>
<accession>D1PRF2</accession>
<comment type="caution">
    <text evidence="2">The sequence shown here is derived from an EMBL/GenBank/DDBJ whole genome shotgun (WGS) entry which is preliminary data.</text>
</comment>
<protein>
    <recommendedName>
        <fullName evidence="1">Gp28/Gp37-like domain-containing protein</fullName>
    </recommendedName>
</protein>
<keyword evidence="3" id="KW-1185">Reference proteome</keyword>
<proteinExistence type="predicted"/>
<evidence type="ECO:0000259" key="1">
    <source>
        <dbReference type="Pfam" id="PF14594"/>
    </source>
</evidence>
<sequence>MSDAAVKVYVYHGTQRVDLVGNISSLQWMPEWADVGEIKMVCALSDANRRLLQQWATLYNPDTPGIAAVITALTSDVDKGTITVRGRFSLCRFAQRVAKGTRTVTDAAAGVLEICRANLRGLPVTIPDSATFTAPCSETVEWTDCCSVITQLARTGGFGVRVRFDPLTGAERLELLQGKDRSVQGGEWYRGYFGTRLRNLSAVSLAQDASDYANVAICGGEAPTESDSWQQLWIEVGDTAAQGTDRHELWVDGSSVTHRHTVQAADGSTTEAVYSESEYQTALTNYATAALLNHYIEQTLKATAADLVLHYGEDYDLGDRLPVRVPELGLVASAQITSIKLTYEATGRKVIPVFDNIELGGDTT</sequence>
<evidence type="ECO:0000313" key="2">
    <source>
        <dbReference type="EMBL" id="EFB74678.1"/>
    </source>
</evidence>
<evidence type="ECO:0000313" key="3">
    <source>
        <dbReference type="Proteomes" id="UP000003438"/>
    </source>
</evidence>
<gene>
    <name evidence="2" type="ORF">SUBVAR_06981</name>
</gene>
<dbReference type="EMBL" id="ACBY02000060">
    <property type="protein sequence ID" value="EFB74678.1"/>
    <property type="molecule type" value="Genomic_DNA"/>
</dbReference>
<dbReference type="OrthoDB" id="9255846at2"/>
<dbReference type="InterPro" id="IPR029432">
    <property type="entry name" value="Gp28/Gp37-like_dom"/>
</dbReference>
<organism evidence="2 3">
    <name type="scientific">Subdoligranulum variabile DSM 15176</name>
    <dbReference type="NCBI Taxonomy" id="411471"/>
    <lineage>
        <taxon>Bacteria</taxon>
        <taxon>Bacillati</taxon>
        <taxon>Bacillota</taxon>
        <taxon>Clostridia</taxon>
        <taxon>Eubacteriales</taxon>
        <taxon>Oscillospiraceae</taxon>
        <taxon>Subdoligranulum</taxon>
    </lineage>
</organism>